<dbReference type="InterPro" id="IPR009027">
    <property type="entry name" value="Ribosomal_bL9/RNase_H1_N"/>
</dbReference>
<name>A0A8E2AXG0_9APHY</name>
<gene>
    <name evidence="2" type="ORF">OBBRIDRAFT_419513</name>
</gene>
<evidence type="ECO:0000259" key="1">
    <source>
        <dbReference type="Pfam" id="PF01693"/>
    </source>
</evidence>
<dbReference type="InterPro" id="IPR011320">
    <property type="entry name" value="RNase_H1_N"/>
</dbReference>
<dbReference type="SUPFAM" id="SSF55658">
    <property type="entry name" value="L9 N-domain-like"/>
    <property type="match status" value="1"/>
</dbReference>
<dbReference type="InterPro" id="IPR037056">
    <property type="entry name" value="RNase_H1_N_sf"/>
</dbReference>
<sequence length="166" mass="18657">MVRALIMKFYAVKLGRQGPQIYPSWEEAKKHVSGFPGAVHKSFTNRRKAEEWLMSGTPVNERLETSMNSLKISTPITNTPSRDQSPQLQEDAPEIVMVPEPANVTETAPLLGTSPPQGAPIILSPEQETVLRMVQRGQSVFFTGSAEHRHRKVCTSTRDHQVLWWP</sequence>
<accession>A0A8E2AXG0</accession>
<dbReference type="Proteomes" id="UP000250043">
    <property type="component" value="Unassembled WGS sequence"/>
</dbReference>
<organism evidence="2 3">
    <name type="scientific">Obba rivulosa</name>
    <dbReference type="NCBI Taxonomy" id="1052685"/>
    <lineage>
        <taxon>Eukaryota</taxon>
        <taxon>Fungi</taxon>
        <taxon>Dikarya</taxon>
        <taxon>Basidiomycota</taxon>
        <taxon>Agaricomycotina</taxon>
        <taxon>Agaricomycetes</taxon>
        <taxon>Polyporales</taxon>
        <taxon>Gelatoporiaceae</taxon>
        <taxon>Obba</taxon>
    </lineage>
</organism>
<keyword evidence="3" id="KW-1185">Reference proteome</keyword>
<feature type="domain" description="Ribonuclease H1 N-terminal" evidence="1">
    <location>
        <begin position="8"/>
        <end position="52"/>
    </location>
</feature>
<dbReference type="Pfam" id="PF01693">
    <property type="entry name" value="Cauli_VI"/>
    <property type="match status" value="1"/>
</dbReference>
<evidence type="ECO:0000313" key="2">
    <source>
        <dbReference type="EMBL" id="OCH92731.1"/>
    </source>
</evidence>
<dbReference type="OrthoDB" id="2756165at2759"/>
<dbReference type="EMBL" id="KV722365">
    <property type="protein sequence ID" value="OCH92731.1"/>
    <property type="molecule type" value="Genomic_DNA"/>
</dbReference>
<proteinExistence type="predicted"/>
<reference evidence="2 3" key="1">
    <citation type="submission" date="2016-07" db="EMBL/GenBank/DDBJ databases">
        <title>Draft genome of the white-rot fungus Obba rivulosa 3A-2.</title>
        <authorList>
            <consortium name="DOE Joint Genome Institute"/>
            <person name="Miettinen O."/>
            <person name="Riley R."/>
            <person name="Acob R."/>
            <person name="Barry K."/>
            <person name="Cullen D."/>
            <person name="De Vries R."/>
            <person name="Hainaut M."/>
            <person name="Hatakka A."/>
            <person name="Henrissat B."/>
            <person name="Hilden K."/>
            <person name="Kuo R."/>
            <person name="Labutti K."/>
            <person name="Lipzen A."/>
            <person name="Makela M.R."/>
            <person name="Sandor L."/>
            <person name="Spatafora J.W."/>
            <person name="Grigoriev I.V."/>
            <person name="Hibbett D.S."/>
        </authorList>
    </citation>
    <scope>NUCLEOTIDE SEQUENCE [LARGE SCALE GENOMIC DNA]</scope>
    <source>
        <strain evidence="2 3">3A-2</strain>
    </source>
</reference>
<dbReference type="Gene3D" id="3.40.970.10">
    <property type="entry name" value="Ribonuclease H1, N-terminal domain"/>
    <property type="match status" value="1"/>
</dbReference>
<protein>
    <recommendedName>
        <fullName evidence="1">Ribonuclease H1 N-terminal domain-containing protein</fullName>
    </recommendedName>
</protein>
<dbReference type="AlphaFoldDB" id="A0A8E2AXG0"/>
<evidence type="ECO:0000313" key="3">
    <source>
        <dbReference type="Proteomes" id="UP000250043"/>
    </source>
</evidence>